<accession>A0A7K3VG39</accession>
<protein>
    <submittedName>
        <fullName evidence="1">Uncharacterized protein</fullName>
    </submittedName>
</protein>
<evidence type="ECO:0000313" key="2">
    <source>
        <dbReference type="Proteomes" id="UP000471705"/>
    </source>
</evidence>
<dbReference type="RefSeq" id="WP_164047146.1">
    <property type="nucleotide sequence ID" value="NZ_WUFV01000007.1"/>
</dbReference>
<sequence length="85" mass="9657">MNSQTNKPFLEWNSKDLMGPPRGAAQQIIVTVWNEELEIYDYNIVAYYKPMDLWYGGPGVLVKEDEIQYWAEIPGPPASPVDPGN</sequence>
<dbReference type="AlphaFoldDB" id="A0A7K3VG39"/>
<proteinExistence type="predicted"/>
<comment type="caution">
    <text evidence="1">The sequence shown here is derived from an EMBL/GenBank/DDBJ whole genome shotgun (WGS) entry which is preliminary data.</text>
</comment>
<reference evidence="1 2" key="1">
    <citation type="submission" date="2019-12" db="EMBL/GenBank/DDBJ databases">
        <title>Rhizobium genotypes associated with high levels of biological nitrogen fixation by grain legumes in a temperate-maritime cropping system.</title>
        <authorList>
            <person name="Maluk M."/>
            <person name="Francesc Ferrando Molina F."/>
            <person name="Lopez Del Egido L."/>
            <person name="Lafos M."/>
            <person name="Langarica-Fuentes A."/>
            <person name="Gebre Yohannes G."/>
            <person name="Young M.W."/>
            <person name="Martin P."/>
            <person name="Gantlett R."/>
            <person name="Kenicer G."/>
            <person name="Hawes C."/>
            <person name="Begg G.S."/>
            <person name="Quilliam R.S."/>
            <person name="Squire G.R."/>
            <person name="Poole P.S."/>
            <person name="Young P.W."/>
            <person name="Iannetta P.M."/>
            <person name="James E.K."/>
        </authorList>
    </citation>
    <scope>NUCLEOTIDE SEQUENCE [LARGE SCALE GENOMIC DNA]</scope>
    <source>
        <strain evidence="1 2">JHI54</strain>
    </source>
</reference>
<gene>
    <name evidence="1" type="ORF">GR257_14825</name>
</gene>
<name>A0A7K3VG39_RHILE</name>
<organism evidence="1 2">
    <name type="scientific">Rhizobium leguminosarum</name>
    <dbReference type="NCBI Taxonomy" id="384"/>
    <lineage>
        <taxon>Bacteria</taxon>
        <taxon>Pseudomonadati</taxon>
        <taxon>Pseudomonadota</taxon>
        <taxon>Alphaproteobacteria</taxon>
        <taxon>Hyphomicrobiales</taxon>
        <taxon>Rhizobiaceae</taxon>
        <taxon>Rhizobium/Agrobacterium group</taxon>
        <taxon>Rhizobium</taxon>
    </lineage>
</organism>
<dbReference type="EMBL" id="WUFV01000007">
    <property type="protein sequence ID" value="NEK16119.1"/>
    <property type="molecule type" value="Genomic_DNA"/>
</dbReference>
<evidence type="ECO:0000313" key="1">
    <source>
        <dbReference type="EMBL" id="NEK16119.1"/>
    </source>
</evidence>
<dbReference type="Proteomes" id="UP000471705">
    <property type="component" value="Unassembled WGS sequence"/>
</dbReference>